<protein>
    <recommendedName>
        <fullName evidence="3">Altered inheritance of mitochondria protein 9, mitochondrial</fullName>
    </recommendedName>
    <alternativeName>
        <fullName evidence="6">Found in mitochondrial proteome protein 29</fullName>
    </alternativeName>
</protein>
<name>A0A0J8RSL5_COCIT</name>
<dbReference type="PANTHER" id="PTHR36091:SF1">
    <property type="entry name" value="ALTERED INHERITANCE OF MITOCHONDRIA PROTEIN 9, MITOCHONDRIAL"/>
    <property type="match status" value="1"/>
</dbReference>
<keyword evidence="5" id="KW-0496">Mitochondrion</keyword>
<dbReference type="InterPro" id="IPR051035">
    <property type="entry name" value="Mito_inheritance_9"/>
</dbReference>
<evidence type="ECO:0000256" key="5">
    <source>
        <dbReference type="ARBA" id="ARBA00023128"/>
    </source>
</evidence>
<dbReference type="OrthoDB" id="2906425at2759"/>
<dbReference type="InterPro" id="IPR011009">
    <property type="entry name" value="Kinase-like_dom_sf"/>
</dbReference>
<dbReference type="AlphaFoldDB" id="A0A0J8RSL5"/>
<comment type="subcellular location">
    <subcellularLocation>
        <location evidence="1">Mitochondrion</location>
    </subcellularLocation>
</comment>
<proteinExistence type="inferred from homology"/>
<dbReference type="GO" id="GO:0005739">
    <property type="term" value="C:mitochondrion"/>
    <property type="evidence" value="ECO:0007669"/>
    <property type="project" value="UniProtKB-SubCell"/>
</dbReference>
<evidence type="ECO:0000313" key="8">
    <source>
        <dbReference type="Proteomes" id="UP000054563"/>
    </source>
</evidence>
<dbReference type="Proteomes" id="UP000054563">
    <property type="component" value="Unassembled WGS sequence"/>
</dbReference>
<evidence type="ECO:0000256" key="2">
    <source>
        <dbReference type="ARBA" id="ARBA00005543"/>
    </source>
</evidence>
<dbReference type="EMBL" id="DS016999">
    <property type="protein sequence ID" value="KMU87576.1"/>
    <property type="molecule type" value="Genomic_DNA"/>
</dbReference>
<dbReference type="PANTHER" id="PTHR36091">
    <property type="entry name" value="ALTERED INHERITANCE OF MITOCHONDRIA PROTEIN 9, MITOCHONDRIAL"/>
    <property type="match status" value="1"/>
</dbReference>
<keyword evidence="4" id="KW-0809">Transit peptide</keyword>
<evidence type="ECO:0000313" key="7">
    <source>
        <dbReference type="EMBL" id="KMU87576.1"/>
    </source>
</evidence>
<evidence type="ECO:0000256" key="3">
    <source>
        <dbReference type="ARBA" id="ARBA00016197"/>
    </source>
</evidence>
<dbReference type="VEuPathDB" id="FungiDB:CIHG_05969"/>
<organism evidence="7 8">
    <name type="scientific">Coccidioides immitis H538.4</name>
    <dbReference type="NCBI Taxonomy" id="396776"/>
    <lineage>
        <taxon>Eukaryota</taxon>
        <taxon>Fungi</taxon>
        <taxon>Dikarya</taxon>
        <taxon>Ascomycota</taxon>
        <taxon>Pezizomycotina</taxon>
        <taxon>Eurotiomycetes</taxon>
        <taxon>Eurotiomycetidae</taxon>
        <taxon>Onygenales</taxon>
        <taxon>Onygenaceae</taxon>
        <taxon>Coccidioides</taxon>
    </lineage>
</organism>
<sequence>MPLLAEFLGITRAVPGWHRIDWRLWVMRPIYKVILNNPLEVPLLLCSHSLVRQFSVGCRMDQRQGDFIDSKHDLDALNRFTSGRWLWNERQQLAARYVKFNITKLLKLAAASIGSESCAEVVKLSEGQYNKVFQLTMHDGREVIAKLPNPNAGRLHFTTASEVATMDFLRNTLHLPVPKVHAWSSRASDNAVGAEYIIMEKQAGTMLSDIAIHVPVLWHGDLHLQNIFIDPAEPTRIVTMPGFLDYNGPIPKELGRVSLPPNFGFMTPDEQRKAKELRQAQTLHNLYLALSRQINPTAFQAIKGSTTTAYLEAVAHREISCVDMGLRYPLMPERAFLWARTIPTKRIEKTVGITQLLKEQSMSPFFGTNIFIDPAEPTRIVTMPGFLDYNGPIPKELGRVSLPPNFGFMTPDEQRKAKELRQAQTLHNLYLALSRQINPTAFQAIKGQDSLRHQVSVVPGLTITDSEPCLTGLLREVEKGWSTIVGNGPDGLPSKHCPLRFSAAEVEQQEHDEKLWAQGVDLMNHFINETGCFKHWDGRVSNEDYEVSKRQLAEGIESFLSREARSQEERKAWLKALPFVD</sequence>
<accession>A0A0J8RSL5</accession>
<reference evidence="8" key="1">
    <citation type="journal article" date="2010" name="Genome Res.">
        <title>Population genomic sequencing of Coccidioides fungi reveals recent hybridization and transposon control.</title>
        <authorList>
            <person name="Neafsey D.E."/>
            <person name="Barker B.M."/>
            <person name="Sharpton T.J."/>
            <person name="Stajich J.E."/>
            <person name="Park D.J."/>
            <person name="Whiston E."/>
            <person name="Hung C.-Y."/>
            <person name="McMahan C."/>
            <person name="White J."/>
            <person name="Sykes S."/>
            <person name="Heiman D."/>
            <person name="Young S."/>
            <person name="Zeng Q."/>
            <person name="Abouelleil A."/>
            <person name="Aftuck L."/>
            <person name="Bessette D."/>
            <person name="Brown A."/>
            <person name="FitzGerald M."/>
            <person name="Lui A."/>
            <person name="Macdonald J.P."/>
            <person name="Priest M."/>
            <person name="Orbach M.J."/>
            <person name="Galgiani J.N."/>
            <person name="Kirkland T.N."/>
            <person name="Cole G.T."/>
            <person name="Birren B.W."/>
            <person name="Henn M.R."/>
            <person name="Taylor J.W."/>
            <person name="Rounsley S.D."/>
        </authorList>
    </citation>
    <scope>NUCLEOTIDE SEQUENCE [LARGE SCALE GENOMIC DNA]</scope>
    <source>
        <strain evidence="8">H538.4</strain>
    </source>
</reference>
<dbReference type="SUPFAM" id="SSF56112">
    <property type="entry name" value="Protein kinase-like (PK-like)"/>
    <property type="match status" value="1"/>
</dbReference>
<dbReference type="Gene3D" id="3.30.200.20">
    <property type="entry name" value="Phosphorylase Kinase, domain 1"/>
    <property type="match status" value="1"/>
</dbReference>
<comment type="similarity">
    <text evidence="2">Belongs to the AIM9 family.</text>
</comment>
<evidence type="ECO:0000256" key="1">
    <source>
        <dbReference type="ARBA" id="ARBA00004173"/>
    </source>
</evidence>
<evidence type="ECO:0000256" key="4">
    <source>
        <dbReference type="ARBA" id="ARBA00022946"/>
    </source>
</evidence>
<evidence type="ECO:0000256" key="6">
    <source>
        <dbReference type="ARBA" id="ARBA00031849"/>
    </source>
</evidence>
<gene>
    <name evidence="7" type="ORF">CIHG_05969</name>
</gene>